<evidence type="ECO:0000256" key="1">
    <source>
        <dbReference type="SAM" id="MobiDB-lite"/>
    </source>
</evidence>
<proteinExistence type="predicted"/>
<dbReference type="AlphaFoldDB" id="A0A699UTB3"/>
<feature type="region of interest" description="Disordered" evidence="1">
    <location>
        <begin position="1"/>
        <end position="74"/>
    </location>
</feature>
<comment type="caution">
    <text evidence="2">The sequence shown here is derived from an EMBL/GenBank/DDBJ whole genome shotgun (WGS) entry which is preliminary data.</text>
</comment>
<feature type="compositionally biased region" description="Acidic residues" evidence="1">
    <location>
        <begin position="38"/>
        <end position="49"/>
    </location>
</feature>
<protein>
    <submittedName>
        <fullName evidence="2">Uncharacterized protein</fullName>
    </submittedName>
</protein>
<feature type="non-terminal residue" evidence="2">
    <location>
        <position position="74"/>
    </location>
</feature>
<feature type="compositionally biased region" description="Polar residues" evidence="1">
    <location>
        <begin position="64"/>
        <end position="74"/>
    </location>
</feature>
<name>A0A699UTB3_TANCI</name>
<sequence length="74" mass="8415">MANIPPPDHAADLPDDEPVKPEPTPMIHHHAPALFEGYIDDDDMEDNEEDPNKDPKEEPIKQVNLEQNNMDEFA</sequence>
<organism evidence="2">
    <name type="scientific">Tanacetum cinerariifolium</name>
    <name type="common">Dalmatian daisy</name>
    <name type="synonym">Chrysanthemum cinerariifolium</name>
    <dbReference type="NCBI Taxonomy" id="118510"/>
    <lineage>
        <taxon>Eukaryota</taxon>
        <taxon>Viridiplantae</taxon>
        <taxon>Streptophyta</taxon>
        <taxon>Embryophyta</taxon>
        <taxon>Tracheophyta</taxon>
        <taxon>Spermatophyta</taxon>
        <taxon>Magnoliopsida</taxon>
        <taxon>eudicotyledons</taxon>
        <taxon>Gunneridae</taxon>
        <taxon>Pentapetalae</taxon>
        <taxon>asterids</taxon>
        <taxon>campanulids</taxon>
        <taxon>Asterales</taxon>
        <taxon>Asteraceae</taxon>
        <taxon>Asteroideae</taxon>
        <taxon>Anthemideae</taxon>
        <taxon>Anthemidinae</taxon>
        <taxon>Tanacetum</taxon>
    </lineage>
</organism>
<evidence type="ECO:0000313" key="2">
    <source>
        <dbReference type="EMBL" id="GFD24568.1"/>
    </source>
</evidence>
<gene>
    <name evidence="2" type="ORF">Tci_896537</name>
</gene>
<feature type="compositionally biased region" description="Basic and acidic residues" evidence="1">
    <location>
        <begin position="50"/>
        <end position="60"/>
    </location>
</feature>
<accession>A0A699UTB3</accession>
<reference evidence="2" key="1">
    <citation type="journal article" date="2019" name="Sci. Rep.">
        <title>Draft genome of Tanacetum cinerariifolium, the natural source of mosquito coil.</title>
        <authorList>
            <person name="Yamashiro T."/>
            <person name="Shiraishi A."/>
            <person name="Satake H."/>
            <person name="Nakayama K."/>
        </authorList>
    </citation>
    <scope>NUCLEOTIDE SEQUENCE</scope>
</reference>
<dbReference type="EMBL" id="BKCJ011353394">
    <property type="protein sequence ID" value="GFD24568.1"/>
    <property type="molecule type" value="Genomic_DNA"/>
</dbReference>
<feature type="compositionally biased region" description="Basic and acidic residues" evidence="1">
    <location>
        <begin position="9"/>
        <end position="20"/>
    </location>
</feature>